<dbReference type="InterPro" id="IPR032135">
    <property type="entry name" value="DUF4817"/>
</dbReference>
<dbReference type="Pfam" id="PF16087">
    <property type="entry name" value="DUF4817"/>
    <property type="match status" value="1"/>
</dbReference>
<accession>A0A0N5B4A2</accession>
<dbReference type="AlphaFoldDB" id="A0A0N5B4A2"/>
<name>A0A0N5B4A2_STREA</name>
<feature type="signal peptide" evidence="1">
    <location>
        <begin position="1"/>
        <end position="21"/>
    </location>
</feature>
<dbReference type="InterPro" id="IPR036397">
    <property type="entry name" value="RNaseH_sf"/>
</dbReference>
<dbReference type="WBParaSite" id="SPAL_0000090400.1">
    <property type="protein sequence ID" value="SPAL_0000090400.1"/>
    <property type="gene ID" value="SPAL_0000090400"/>
</dbReference>
<feature type="domain" description="DUF4817" evidence="2">
    <location>
        <begin position="30"/>
        <end position="80"/>
    </location>
</feature>
<dbReference type="Gene3D" id="3.30.420.10">
    <property type="entry name" value="Ribonuclease H-like superfamily/Ribonuclease H"/>
    <property type="match status" value="1"/>
</dbReference>
<dbReference type="Proteomes" id="UP000046392">
    <property type="component" value="Unplaced"/>
</dbReference>
<feature type="chain" id="PRO_5005893864" evidence="1">
    <location>
        <begin position="22"/>
        <end position="333"/>
    </location>
</feature>
<evidence type="ECO:0000313" key="4">
    <source>
        <dbReference type="WBParaSite" id="SPAL_0000090400.1"/>
    </source>
</evidence>
<protein>
    <submittedName>
        <fullName evidence="4">DUF4817 domain-containing protein</fullName>
    </submittedName>
</protein>
<keyword evidence="1" id="KW-0732">Signal</keyword>
<evidence type="ECO:0000256" key="1">
    <source>
        <dbReference type="SAM" id="SignalP"/>
    </source>
</evidence>
<keyword evidence="3" id="KW-1185">Reference proteome</keyword>
<dbReference type="GO" id="GO:0003676">
    <property type="term" value="F:nucleic acid binding"/>
    <property type="evidence" value="ECO:0007669"/>
    <property type="project" value="InterPro"/>
</dbReference>
<organism evidence="3 4">
    <name type="scientific">Strongyloides papillosus</name>
    <name type="common">Intestinal threadworm</name>
    <dbReference type="NCBI Taxonomy" id="174720"/>
    <lineage>
        <taxon>Eukaryota</taxon>
        <taxon>Metazoa</taxon>
        <taxon>Ecdysozoa</taxon>
        <taxon>Nematoda</taxon>
        <taxon>Chromadorea</taxon>
        <taxon>Rhabditida</taxon>
        <taxon>Tylenchina</taxon>
        <taxon>Panagrolaimomorpha</taxon>
        <taxon>Strongyloidoidea</taxon>
        <taxon>Strongyloididae</taxon>
        <taxon>Strongyloides</taxon>
    </lineage>
</organism>
<proteinExistence type="predicted"/>
<evidence type="ECO:0000259" key="2">
    <source>
        <dbReference type="Pfam" id="PF16087"/>
    </source>
</evidence>
<evidence type="ECO:0000313" key="3">
    <source>
        <dbReference type="Proteomes" id="UP000046392"/>
    </source>
</evidence>
<sequence length="333" mass="39277">MICTDNYKLFLLFLTLYAISAQKFKYSQFERTIVVECYYVNNLSIILTQKCYKKYFKTRNAPTRQTIRNIVKRFNKHGSVSDVNRPGRPRTMSSTENIEKIKQNVLVDGNISLRKRAQQLCMAKSTLHDVMKHKIKFFPYKPQTAHELLPVDKNQRIDYAEKIKELIEKDCNFIDKLIMSDEANFYLNGFVNKQNYRQWSLKNPRKIINKKMKSKKVTVWCGITSKKIIGPYFFEDKKGKSLMINEKRYREMLEKFLVPELAAFPKDTWFQQDGAPSHTAAKTIELLKKIFNNRVISRNSPVNWPSRSPDLTTPDFFYGVILKIVYIKIILKH</sequence>
<dbReference type="PANTHER" id="PTHR47326">
    <property type="entry name" value="TRANSPOSABLE ELEMENT TC3 TRANSPOSASE-LIKE PROTEIN"/>
    <property type="match status" value="1"/>
</dbReference>
<dbReference type="PANTHER" id="PTHR47326:SF1">
    <property type="entry name" value="HTH PSQ-TYPE DOMAIN-CONTAINING PROTEIN"/>
    <property type="match status" value="1"/>
</dbReference>
<dbReference type="STRING" id="174720.A0A0N5B4A2"/>
<reference evidence="4" key="1">
    <citation type="submission" date="2017-02" db="UniProtKB">
        <authorList>
            <consortium name="WormBaseParasite"/>
        </authorList>
    </citation>
    <scope>IDENTIFICATION</scope>
</reference>